<dbReference type="InterPro" id="IPR036728">
    <property type="entry name" value="PBP_GOBP_sf"/>
</dbReference>
<proteinExistence type="predicted"/>
<evidence type="ECO:0000256" key="2">
    <source>
        <dbReference type="ARBA" id="ARBA00022525"/>
    </source>
</evidence>
<protein>
    <submittedName>
        <fullName evidence="6">Odorant binding protein 14</fullName>
    </submittedName>
</protein>
<feature type="signal peptide" evidence="5">
    <location>
        <begin position="1"/>
        <end position="17"/>
    </location>
</feature>
<dbReference type="STRING" id="7070.D2A254"/>
<dbReference type="GO" id="GO:0007608">
    <property type="term" value="P:sensory perception of smell"/>
    <property type="evidence" value="ECO:0000318"/>
    <property type="project" value="GO_Central"/>
</dbReference>
<feature type="chain" id="PRO_5003027056" evidence="5">
    <location>
        <begin position="18"/>
        <end position="150"/>
    </location>
</feature>
<sequence length="150" mass="16917">MNSVLFLLVCALVACSGELDKEFLMQFLQKIKKVSEDCIAETQATKNDIKTLLEHKIPDSHEGKCMIFCFHKHFQIQNEDGSLNKVAAISLLEPIKDHSQDIYDKVVKIFNTCFDSAERDDDSCIYASNLAECAIRESKSLGLDDLLVIE</sequence>
<dbReference type="FunFam" id="1.10.238.20:FF:000006">
    <property type="entry name" value="Odorant binding protein 15"/>
    <property type="match status" value="1"/>
</dbReference>
<dbReference type="OrthoDB" id="6595846at2759"/>
<dbReference type="SMART" id="SM00708">
    <property type="entry name" value="PhBP"/>
    <property type="match status" value="1"/>
</dbReference>
<dbReference type="PANTHER" id="PTHR11857">
    <property type="entry name" value="ODORANT BINDING PROTEIN-RELATED"/>
    <property type="match status" value="1"/>
</dbReference>
<evidence type="ECO:0000256" key="3">
    <source>
        <dbReference type="ARBA" id="ARBA00022729"/>
    </source>
</evidence>
<dbReference type="eggNOG" id="ENOG502T2AN">
    <property type="taxonomic scope" value="Eukaryota"/>
</dbReference>
<accession>D2A254</accession>
<dbReference type="Proteomes" id="UP000007266">
    <property type="component" value="Linkage group 4"/>
</dbReference>
<gene>
    <name evidence="6" type="primary">TcOBP4J</name>
    <name evidence="6" type="ORF">TcasGA2_TC008468</name>
</gene>
<dbReference type="HOGENOM" id="CLU_148261_0_0_1"/>
<evidence type="ECO:0000256" key="4">
    <source>
        <dbReference type="ARBA" id="ARBA00023157"/>
    </source>
</evidence>
<dbReference type="PANTHER" id="PTHR11857:SF42">
    <property type="entry name" value="GENERAL ODORANT-BINDING PROTEIN 19D-RELATED"/>
    <property type="match status" value="1"/>
</dbReference>
<evidence type="ECO:0000313" key="7">
    <source>
        <dbReference type="Proteomes" id="UP000007266"/>
    </source>
</evidence>
<dbReference type="GeneID" id="100142391"/>
<keyword evidence="4" id="KW-1015">Disulfide bond</keyword>
<evidence type="ECO:0000313" key="6">
    <source>
        <dbReference type="EMBL" id="EFA02914.1"/>
    </source>
</evidence>
<dbReference type="Pfam" id="PF01395">
    <property type="entry name" value="PBP_GOBP"/>
    <property type="match status" value="1"/>
</dbReference>
<keyword evidence="3 5" id="KW-0732">Signal</keyword>
<organism evidence="6 7">
    <name type="scientific">Tribolium castaneum</name>
    <name type="common">Red flour beetle</name>
    <dbReference type="NCBI Taxonomy" id="7070"/>
    <lineage>
        <taxon>Eukaryota</taxon>
        <taxon>Metazoa</taxon>
        <taxon>Ecdysozoa</taxon>
        <taxon>Arthropoda</taxon>
        <taxon>Hexapoda</taxon>
        <taxon>Insecta</taxon>
        <taxon>Pterygota</taxon>
        <taxon>Neoptera</taxon>
        <taxon>Endopterygota</taxon>
        <taxon>Coleoptera</taxon>
        <taxon>Polyphaga</taxon>
        <taxon>Cucujiformia</taxon>
        <taxon>Tenebrionidae</taxon>
        <taxon>Tenebrionidae incertae sedis</taxon>
        <taxon>Tribolium</taxon>
    </lineage>
</organism>
<dbReference type="GO" id="GO:0005549">
    <property type="term" value="F:odorant binding"/>
    <property type="evidence" value="ECO:0007669"/>
    <property type="project" value="InterPro"/>
</dbReference>
<dbReference type="PhylomeDB" id="D2A254"/>
<name>D2A254_TRICA</name>
<reference evidence="6 7" key="2">
    <citation type="journal article" date="2010" name="Nucleic Acids Res.">
        <title>BeetleBase in 2010: revisions to provide comprehensive genomic information for Tribolium castaneum.</title>
        <authorList>
            <person name="Kim H.S."/>
            <person name="Murphy T."/>
            <person name="Xia J."/>
            <person name="Caragea D."/>
            <person name="Park Y."/>
            <person name="Beeman R.W."/>
            <person name="Lorenzen M.D."/>
            <person name="Butcher S."/>
            <person name="Manak J.R."/>
            <person name="Brown S.J."/>
        </authorList>
    </citation>
    <scope>GENOME REANNOTATION</scope>
    <source>
        <strain evidence="6 7">Georgia GA2</strain>
    </source>
</reference>
<dbReference type="GO" id="GO:0005615">
    <property type="term" value="C:extracellular space"/>
    <property type="evidence" value="ECO:0000318"/>
    <property type="project" value="GO_Central"/>
</dbReference>
<dbReference type="SMR" id="D2A254"/>
<dbReference type="AlphaFoldDB" id="D2A254"/>
<dbReference type="InParanoid" id="D2A254"/>
<evidence type="ECO:0000256" key="1">
    <source>
        <dbReference type="ARBA" id="ARBA00004613"/>
    </source>
</evidence>
<dbReference type="Gene3D" id="1.10.238.20">
    <property type="entry name" value="Pheromone/general odorant binding protein domain"/>
    <property type="match status" value="1"/>
</dbReference>
<dbReference type="InterPro" id="IPR006170">
    <property type="entry name" value="PBP/GOBP"/>
</dbReference>
<dbReference type="CDD" id="cd23992">
    <property type="entry name" value="PBP_GOBP"/>
    <property type="match status" value="1"/>
</dbReference>
<keyword evidence="7" id="KW-1185">Reference proteome</keyword>
<dbReference type="EMBL" id="KQ971338">
    <property type="protein sequence ID" value="EFA02914.1"/>
    <property type="molecule type" value="Genomic_DNA"/>
</dbReference>
<comment type="subcellular location">
    <subcellularLocation>
        <location evidence="1">Secreted</location>
    </subcellularLocation>
</comment>
<dbReference type="FunCoup" id="D2A254">
    <property type="interactions" value="81"/>
</dbReference>
<reference evidence="6 7" key="1">
    <citation type="journal article" date="2008" name="Nature">
        <title>The genome of the model beetle and pest Tribolium castaneum.</title>
        <authorList>
            <consortium name="Tribolium Genome Sequencing Consortium"/>
            <person name="Richards S."/>
            <person name="Gibbs R.A."/>
            <person name="Weinstock G.M."/>
            <person name="Brown S.J."/>
            <person name="Denell R."/>
            <person name="Beeman R.W."/>
            <person name="Gibbs R."/>
            <person name="Beeman R.W."/>
            <person name="Brown S.J."/>
            <person name="Bucher G."/>
            <person name="Friedrich M."/>
            <person name="Grimmelikhuijzen C.J."/>
            <person name="Klingler M."/>
            <person name="Lorenzen M."/>
            <person name="Richards S."/>
            <person name="Roth S."/>
            <person name="Schroder R."/>
            <person name="Tautz D."/>
            <person name="Zdobnov E.M."/>
            <person name="Muzny D."/>
            <person name="Gibbs R.A."/>
            <person name="Weinstock G.M."/>
            <person name="Attaway T."/>
            <person name="Bell S."/>
            <person name="Buhay C.J."/>
            <person name="Chandrabose M.N."/>
            <person name="Chavez D."/>
            <person name="Clerk-Blankenburg K.P."/>
            <person name="Cree A."/>
            <person name="Dao M."/>
            <person name="Davis C."/>
            <person name="Chacko J."/>
            <person name="Dinh H."/>
            <person name="Dugan-Rocha S."/>
            <person name="Fowler G."/>
            <person name="Garner T.T."/>
            <person name="Garnes J."/>
            <person name="Gnirke A."/>
            <person name="Hawes A."/>
            <person name="Hernandez J."/>
            <person name="Hines S."/>
            <person name="Holder M."/>
            <person name="Hume J."/>
            <person name="Jhangiani S.N."/>
            <person name="Joshi V."/>
            <person name="Khan Z.M."/>
            <person name="Jackson L."/>
            <person name="Kovar C."/>
            <person name="Kowis A."/>
            <person name="Lee S."/>
            <person name="Lewis L.R."/>
            <person name="Margolis J."/>
            <person name="Morgan M."/>
            <person name="Nazareth L.V."/>
            <person name="Nguyen N."/>
            <person name="Okwuonu G."/>
            <person name="Parker D."/>
            <person name="Richards S."/>
            <person name="Ruiz S.J."/>
            <person name="Santibanez J."/>
            <person name="Savard J."/>
            <person name="Scherer S.E."/>
            <person name="Schneider B."/>
            <person name="Sodergren E."/>
            <person name="Tautz D."/>
            <person name="Vattahil S."/>
            <person name="Villasana D."/>
            <person name="White C.S."/>
            <person name="Wright R."/>
            <person name="Park Y."/>
            <person name="Beeman R.W."/>
            <person name="Lord J."/>
            <person name="Oppert B."/>
            <person name="Lorenzen M."/>
            <person name="Brown S."/>
            <person name="Wang L."/>
            <person name="Savard J."/>
            <person name="Tautz D."/>
            <person name="Richards S."/>
            <person name="Weinstock G."/>
            <person name="Gibbs R.A."/>
            <person name="Liu Y."/>
            <person name="Worley K."/>
            <person name="Weinstock G."/>
            <person name="Elsik C.G."/>
            <person name="Reese J.T."/>
            <person name="Elhaik E."/>
            <person name="Landan G."/>
            <person name="Graur D."/>
            <person name="Arensburger P."/>
            <person name="Atkinson P."/>
            <person name="Beeman R.W."/>
            <person name="Beidler J."/>
            <person name="Brown S.J."/>
            <person name="Demuth J.P."/>
            <person name="Drury D.W."/>
            <person name="Du Y.Z."/>
            <person name="Fujiwara H."/>
            <person name="Lorenzen M."/>
            <person name="Maselli V."/>
            <person name="Osanai M."/>
            <person name="Park Y."/>
            <person name="Robertson H.M."/>
            <person name="Tu Z."/>
            <person name="Wang J.J."/>
            <person name="Wang S."/>
            <person name="Richards S."/>
            <person name="Song H."/>
            <person name="Zhang L."/>
            <person name="Sodergren E."/>
            <person name="Werner D."/>
            <person name="Stanke M."/>
            <person name="Morgenstern B."/>
            <person name="Solovyev V."/>
            <person name="Kosarev P."/>
            <person name="Brown G."/>
            <person name="Chen H.C."/>
            <person name="Ermolaeva O."/>
            <person name="Hlavina W."/>
            <person name="Kapustin Y."/>
            <person name="Kiryutin B."/>
            <person name="Kitts P."/>
            <person name="Maglott D."/>
            <person name="Pruitt K."/>
            <person name="Sapojnikov V."/>
            <person name="Souvorov A."/>
            <person name="Mackey A.J."/>
            <person name="Waterhouse R.M."/>
            <person name="Wyder S."/>
            <person name="Zdobnov E.M."/>
            <person name="Zdobnov E.M."/>
            <person name="Wyder S."/>
            <person name="Kriventseva E.V."/>
            <person name="Kadowaki T."/>
            <person name="Bork P."/>
            <person name="Aranda M."/>
            <person name="Bao R."/>
            <person name="Beermann A."/>
            <person name="Berns N."/>
            <person name="Bolognesi R."/>
            <person name="Bonneton F."/>
            <person name="Bopp D."/>
            <person name="Brown S.J."/>
            <person name="Bucher G."/>
            <person name="Butts T."/>
            <person name="Chaumot A."/>
            <person name="Denell R.E."/>
            <person name="Ferrier D.E."/>
            <person name="Friedrich M."/>
            <person name="Gordon C.M."/>
            <person name="Jindra M."/>
            <person name="Klingler M."/>
            <person name="Lan Q."/>
            <person name="Lattorff H.M."/>
            <person name="Laudet V."/>
            <person name="von Levetsow C."/>
            <person name="Liu Z."/>
            <person name="Lutz R."/>
            <person name="Lynch J.A."/>
            <person name="da Fonseca R.N."/>
            <person name="Posnien N."/>
            <person name="Reuter R."/>
            <person name="Roth S."/>
            <person name="Savard J."/>
            <person name="Schinko J.B."/>
            <person name="Schmitt C."/>
            <person name="Schoppmeier M."/>
            <person name="Schroder R."/>
            <person name="Shippy T.D."/>
            <person name="Simonnet F."/>
            <person name="Marques-Souza H."/>
            <person name="Tautz D."/>
            <person name="Tomoyasu Y."/>
            <person name="Trauner J."/>
            <person name="Van der Zee M."/>
            <person name="Vervoort M."/>
            <person name="Wittkopp N."/>
            <person name="Wimmer E.A."/>
            <person name="Yang X."/>
            <person name="Jones A.K."/>
            <person name="Sattelle D.B."/>
            <person name="Ebert P.R."/>
            <person name="Nelson D."/>
            <person name="Scott J.G."/>
            <person name="Beeman R.W."/>
            <person name="Muthukrishnan S."/>
            <person name="Kramer K.J."/>
            <person name="Arakane Y."/>
            <person name="Beeman R.W."/>
            <person name="Zhu Q."/>
            <person name="Hogenkamp D."/>
            <person name="Dixit R."/>
            <person name="Oppert B."/>
            <person name="Jiang H."/>
            <person name="Zou Z."/>
            <person name="Marshall J."/>
            <person name="Elpidina E."/>
            <person name="Vinokurov K."/>
            <person name="Oppert C."/>
            <person name="Zou Z."/>
            <person name="Evans J."/>
            <person name="Lu Z."/>
            <person name="Zhao P."/>
            <person name="Sumathipala N."/>
            <person name="Altincicek B."/>
            <person name="Vilcinskas A."/>
            <person name="Williams M."/>
            <person name="Hultmark D."/>
            <person name="Hetru C."/>
            <person name="Jiang H."/>
            <person name="Grimmelikhuijzen C.J."/>
            <person name="Hauser F."/>
            <person name="Cazzamali G."/>
            <person name="Williamson M."/>
            <person name="Park Y."/>
            <person name="Li B."/>
            <person name="Tanaka Y."/>
            <person name="Predel R."/>
            <person name="Neupert S."/>
            <person name="Schachtner J."/>
            <person name="Verleyen P."/>
            <person name="Raible F."/>
            <person name="Bork P."/>
            <person name="Friedrich M."/>
            <person name="Walden K.K."/>
            <person name="Robertson H.M."/>
            <person name="Angeli S."/>
            <person name="Foret S."/>
            <person name="Bucher G."/>
            <person name="Schuetz S."/>
            <person name="Maleszka R."/>
            <person name="Wimmer E.A."/>
            <person name="Beeman R.W."/>
            <person name="Lorenzen M."/>
            <person name="Tomoyasu Y."/>
            <person name="Miller S.C."/>
            <person name="Grossmann D."/>
            <person name="Bucher G."/>
        </authorList>
    </citation>
    <scope>NUCLEOTIDE SEQUENCE [LARGE SCALE GENOMIC DNA]</scope>
    <source>
        <strain evidence="6 7">Georgia GA2</strain>
    </source>
</reference>
<keyword evidence="2" id="KW-0964">Secreted</keyword>
<dbReference type="SUPFAM" id="SSF47565">
    <property type="entry name" value="Insect pheromone/odorant-binding proteins"/>
    <property type="match status" value="1"/>
</dbReference>
<evidence type="ECO:0000256" key="5">
    <source>
        <dbReference type="SAM" id="SignalP"/>
    </source>
</evidence>
<dbReference type="KEGG" id="tca:100142391"/>